<dbReference type="AlphaFoldDB" id="A0A1M5SEI4"/>
<keyword evidence="3" id="KW-1185">Reference proteome</keyword>
<organism evidence="2 3">
    <name type="scientific">Clostridium collagenovorans DSM 3089</name>
    <dbReference type="NCBI Taxonomy" id="1121306"/>
    <lineage>
        <taxon>Bacteria</taxon>
        <taxon>Bacillati</taxon>
        <taxon>Bacillota</taxon>
        <taxon>Clostridia</taxon>
        <taxon>Eubacteriales</taxon>
        <taxon>Clostridiaceae</taxon>
        <taxon>Clostridium</taxon>
    </lineage>
</organism>
<feature type="chain" id="PRO_5039617474" evidence="1">
    <location>
        <begin position="21"/>
        <end position="340"/>
    </location>
</feature>
<dbReference type="GO" id="GO:0016020">
    <property type="term" value="C:membrane"/>
    <property type="evidence" value="ECO:0007669"/>
    <property type="project" value="InterPro"/>
</dbReference>
<dbReference type="Pfam" id="PF13379">
    <property type="entry name" value="NMT1_2"/>
    <property type="match status" value="1"/>
</dbReference>
<proteinExistence type="predicted"/>
<evidence type="ECO:0000313" key="2">
    <source>
        <dbReference type="EMBL" id="SHH36891.1"/>
    </source>
</evidence>
<dbReference type="GO" id="GO:0042626">
    <property type="term" value="F:ATPase-coupled transmembrane transporter activity"/>
    <property type="evidence" value="ECO:0007669"/>
    <property type="project" value="InterPro"/>
</dbReference>
<dbReference type="STRING" id="1121306.SAMN02745196_00139"/>
<sequence length="340" mass="37917">MKHKFLKVLSVLITISLCLAGCGTSNKSSEVTPANANEKQKYPETITIGYVPSAGILQVLPIVANDKGWFQEEFKDTNTKIQFEAFKTGPLIMEAFNAKKVDIGHIGDQPIFSSRANGVDLKAFGLHSIGDKNYGLVVTNKSGANGFKDLKGKKIGVSLGTIGQRIYNLYLEKYDLKEGDMEVINIPPSDMKTALETNNVDGAIIWQPWIGVIENEKIGKQVEDTVGLKDNINITIATTEFMNEYPETIKKLLKVYIKTEKWVNENKPEAAKIIAKEMKIDENIILNAIEKEKYVVNITQEAIDSMEDTSEFLRKIGVLRQEVPAKECVELKFLKDLGIE</sequence>
<dbReference type="Gene3D" id="3.40.190.10">
    <property type="entry name" value="Periplasmic binding protein-like II"/>
    <property type="match status" value="2"/>
</dbReference>
<dbReference type="CDD" id="cd01008">
    <property type="entry name" value="PBP2_NrtA_SsuA_CpmA_like"/>
    <property type="match status" value="1"/>
</dbReference>
<dbReference type="EMBL" id="FQXP01000003">
    <property type="protein sequence ID" value="SHH36891.1"/>
    <property type="molecule type" value="Genomic_DNA"/>
</dbReference>
<evidence type="ECO:0000256" key="1">
    <source>
        <dbReference type="SAM" id="SignalP"/>
    </source>
</evidence>
<name>A0A1M5SEI4_9CLOT</name>
<accession>A0A1M5SEI4</accession>
<dbReference type="NCBIfam" id="TIGR01728">
    <property type="entry name" value="SsuA_fam"/>
    <property type="match status" value="1"/>
</dbReference>
<dbReference type="SUPFAM" id="SSF53850">
    <property type="entry name" value="Periplasmic binding protein-like II"/>
    <property type="match status" value="1"/>
</dbReference>
<dbReference type="InterPro" id="IPR010067">
    <property type="entry name" value="ABC_SsuA_sub-bd"/>
</dbReference>
<keyword evidence="1" id="KW-0732">Signal</keyword>
<feature type="signal peptide" evidence="1">
    <location>
        <begin position="1"/>
        <end position="20"/>
    </location>
</feature>
<evidence type="ECO:0000313" key="3">
    <source>
        <dbReference type="Proteomes" id="UP000184526"/>
    </source>
</evidence>
<protein>
    <submittedName>
        <fullName evidence="2">Sulfonate transport system substrate-binding protein</fullName>
    </submittedName>
</protein>
<dbReference type="RefSeq" id="WP_072829029.1">
    <property type="nucleotide sequence ID" value="NZ_FQXP01000003.1"/>
</dbReference>
<reference evidence="2 3" key="1">
    <citation type="submission" date="2016-11" db="EMBL/GenBank/DDBJ databases">
        <authorList>
            <person name="Jaros S."/>
            <person name="Januszkiewicz K."/>
            <person name="Wedrychowicz H."/>
        </authorList>
    </citation>
    <scope>NUCLEOTIDE SEQUENCE [LARGE SCALE GENOMIC DNA]</scope>
    <source>
        <strain evidence="2 3">DSM 3089</strain>
    </source>
</reference>
<dbReference type="Proteomes" id="UP000184526">
    <property type="component" value="Unassembled WGS sequence"/>
</dbReference>
<dbReference type="OrthoDB" id="286202at2"/>
<dbReference type="PANTHER" id="PTHR30024">
    <property type="entry name" value="ALIPHATIC SULFONATES-BINDING PROTEIN-RELATED"/>
    <property type="match status" value="1"/>
</dbReference>
<gene>
    <name evidence="2" type="ORF">SAMN02745196_00139</name>
</gene>